<proteinExistence type="predicted"/>
<feature type="compositionally biased region" description="Acidic residues" evidence="2">
    <location>
        <begin position="41"/>
        <end position="61"/>
    </location>
</feature>
<dbReference type="Gene3D" id="3.30.70.330">
    <property type="match status" value="1"/>
</dbReference>
<feature type="compositionally biased region" description="Low complexity" evidence="2">
    <location>
        <begin position="116"/>
        <end position="137"/>
    </location>
</feature>
<dbReference type="AlphaFoldDB" id="A0AAE0KIY1"/>
<evidence type="ECO:0000313" key="4">
    <source>
        <dbReference type="EMBL" id="KAK3376715.1"/>
    </source>
</evidence>
<feature type="domain" description="RRM" evidence="3">
    <location>
        <begin position="364"/>
        <end position="435"/>
    </location>
</feature>
<evidence type="ECO:0000256" key="2">
    <source>
        <dbReference type="SAM" id="MobiDB-lite"/>
    </source>
</evidence>
<feature type="compositionally biased region" description="Basic and acidic residues" evidence="2">
    <location>
        <begin position="75"/>
        <end position="100"/>
    </location>
</feature>
<comment type="caution">
    <text evidence="4">The sequence shown here is derived from an EMBL/GenBank/DDBJ whole genome shotgun (WGS) entry which is preliminary data.</text>
</comment>
<dbReference type="PANTHER" id="PTHR23295:SF6">
    <property type="entry name" value="NEOSIN, ISOFORM A"/>
    <property type="match status" value="1"/>
</dbReference>
<feature type="compositionally biased region" description="Low complexity" evidence="2">
    <location>
        <begin position="310"/>
        <end position="331"/>
    </location>
</feature>
<dbReference type="PANTHER" id="PTHR23295">
    <property type="entry name" value="NUCLEAR RECEPTOR COACTIVATOR 5-RELATED"/>
    <property type="match status" value="1"/>
</dbReference>
<dbReference type="SMART" id="SM00360">
    <property type="entry name" value="RRM"/>
    <property type="match status" value="1"/>
</dbReference>
<feature type="compositionally biased region" description="Basic and acidic residues" evidence="2">
    <location>
        <begin position="461"/>
        <end position="483"/>
    </location>
</feature>
<dbReference type="InterPro" id="IPR052600">
    <property type="entry name" value="Nuc_rcpt_coact/corep"/>
</dbReference>
<feature type="region of interest" description="Disordered" evidence="2">
    <location>
        <begin position="261"/>
        <end position="335"/>
    </location>
</feature>
<dbReference type="Proteomes" id="UP001287356">
    <property type="component" value="Unassembled WGS sequence"/>
</dbReference>
<feature type="compositionally biased region" description="Polar residues" evidence="2">
    <location>
        <begin position="221"/>
        <end position="240"/>
    </location>
</feature>
<dbReference type="Pfam" id="PF00076">
    <property type="entry name" value="RRM_1"/>
    <property type="match status" value="1"/>
</dbReference>
<evidence type="ECO:0000256" key="1">
    <source>
        <dbReference type="PROSITE-ProRule" id="PRU00176"/>
    </source>
</evidence>
<accession>A0AAE0KIY1</accession>
<keyword evidence="1" id="KW-0694">RNA-binding</keyword>
<dbReference type="SUPFAM" id="SSF54928">
    <property type="entry name" value="RNA-binding domain, RBD"/>
    <property type="match status" value="1"/>
</dbReference>
<dbReference type="PROSITE" id="PS50102">
    <property type="entry name" value="RRM"/>
    <property type="match status" value="1"/>
</dbReference>
<protein>
    <recommendedName>
        <fullName evidence="3">RRM domain-containing protein</fullName>
    </recommendedName>
</protein>
<dbReference type="GO" id="GO:0003723">
    <property type="term" value="F:RNA binding"/>
    <property type="evidence" value="ECO:0007669"/>
    <property type="project" value="UniProtKB-UniRule"/>
</dbReference>
<evidence type="ECO:0000313" key="5">
    <source>
        <dbReference type="Proteomes" id="UP001287356"/>
    </source>
</evidence>
<sequence>MSSPAPPHRVAIDATGNVPTQGPPAQSVAEISDTIVVGGDYSEESPDESDDSFDAYGEDDGQDQKKNEPVSGNDDYARTSDSPGHRDKGEAGEAQHDVSKASESMNSSSAPETLKSQSPAAPTSDTSSPRVAQSLHPASLSAPLAGAASSLAAGLIPTAASEELPAASAVSPGSPSAHEDDAAVDTQKLVDDITARAAASVPSPVSLGQAPPVASRAISPALTTSHSSSLPPKPSISQQPEKLPALPQGHAFQAQLPGSHASLMDSMPTEDPAAPHGTFQTAGAPGTTSEPVSSLPLPPPTSLNGSHAQPNAPLSSATPAPATADGAAGNLHSVSEQQQAWEDFQADEKRYTSEAKWERFPENSRIFIGNLSSERVSKRDVFDVFHKYGRLAQISLKNAYGFVQYHTRNEGQTAMENAQGIELGGRKIHLEFSRAQKRKDKEKDDRDRSPERRNQRGGGRGNDRGATDRYDNRDHRRRDDYRPGRPSSPRRHDRRGSQDVNYPRERDPPSVFDRRRSRSPTRFSDPYRRRSPSPRRRAPSDADRLDVAQRFGADVPDVQFFVLPEVSREFIDWVQQRFHERGLRTNVMFLNPRFPRDALVQRQVLEGVHAIVDLDYAAQSRARISIQVFIRSGGSAHFNTYQDLDPVTAAGLVIAQTGNRHTYPPTLHSHGHSYLPDAPPAGYPYHGPHASAPPVQARATASAPDLASMVGQLDNPALQTLIASLQASQGHAGHQSANPMLPITVGPQAPPIDLNALLGNLRNPATAQPVPAAGYAGIPNYGSASAYYPPLRQAMTSAVPNAPAGMMGYGGPDAAQQVQTIMESLRRGSTN</sequence>
<evidence type="ECO:0000259" key="3">
    <source>
        <dbReference type="PROSITE" id="PS50102"/>
    </source>
</evidence>
<organism evidence="4 5">
    <name type="scientific">Lasiosphaeria ovina</name>
    <dbReference type="NCBI Taxonomy" id="92902"/>
    <lineage>
        <taxon>Eukaryota</taxon>
        <taxon>Fungi</taxon>
        <taxon>Dikarya</taxon>
        <taxon>Ascomycota</taxon>
        <taxon>Pezizomycotina</taxon>
        <taxon>Sordariomycetes</taxon>
        <taxon>Sordariomycetidae</taxon>
        <taxon>Sordariales</taxon>
        <taxon>Lasiosphaeriaceae</taxon>
        <taxon>Lasiosphaeria</taxon>
    </lineage>
</organism>
<feature type="region of interest" description="Disordered" evidence="2">
    <location>
        <begin position="432"/>
        <end position="543"/>
    </location>
</feature>
<gene>
    <name evidence="4" type="ORF">B0T24DRAFT_526591</name>
</gene>
<feature type="compositionally biased region" description="Low complexity" evidence="2">
    <location>
        <begin position="165"/>
        <end position="176"/>
    </location>
</feature>
<feature type="compositionally biased region" description="Basic and acidic residues" evidence="2">
    <location>
        <begin position="502"/>
        <end position="514"/>
    </location>
</feature>
<feature type="region of interest" description="Disordered" evidence="2">
    <location>
        <begin position="164"/>
        <end position="242"/>
    </location>
</feature>
<feature type="compositionally biased region" description="Basic and acidic residues" evidence="2">
    <location>
        <begin position="432"/>
        <end position="454"/>
    </location>
</feature>
<feature type="compositionally biased region" description="Low complexity" evidence="2">
    <location>
        <begin position="197"/>
        <end position="206"/>
    </location>
</feature>
<dbReference type="EMBL" id="JAULSN010000003">
    <property type="protein sequence ID" value="KAK3376715.1"/>
    <property type="molecule type" value="Genomic_DNA"/>
</dbReference>
<name>A0AAE0KIY1_9PEZI</name>
<dbReference type="InterPro" id="IPR035979">
    <property type="entry name" value="RBD_domain_sf"/>
</dbReference>
<dbReference type="InterPro" id="IPR012677">
    <property type="entry name" value="Nucleotide-bd_a/b_plait_sf"/>
</dbReference>
<keyword evidence="5" id="KW-1185">Reference proteome</keyword>
<dbReference type="InterPro" id="IPR000504">
    <property type="entry name" value="RRM_dom"/>
</dbReference>
<reference evidence="4" key="1">
    <citation type="journal article" date="2023" name="Mol. Phylogenet. Evol.">
        <title>Genome-scale phylogeny and comparative genomics of the fungal order Sordariales.</title>
        <authorList>
            <person name="Hensen N."/>
            <person name="Bonometti L."/>
            <person name="Westerberg I."/>
            <person name="Brannstrom I.O."/>
            <person name="Guillou S."/>
            <person name="Cros-Aarteil S."/>
            <person name="Calhoun S."/>
            <person name="Haridas S."/>
            <person name="Kuo A."/>
            <person name="Mondo S."/>
            <person name="Pangilinan J."/>
            <person name="Riley R."/>
            <person name="LaButti K."/>
            <person name="Andreopoulos B."/>
            <person name="Lipzen A."/>
            <person name="Chen C."/>
            <person name="Yan M."/>
            <person name="Daum C."/>
            <person name="Ng V."/>
            <person name="Clum A."/>
            <person name="Steindorff A."/>
            <person name="Ohm R.A."/>
            <person name="Martin F."/>
            <person name="Silar P."/>
            <person name="Natvig D.O."/>
            <person name="Lalanne C."/>
            <person name="Gautier V."/>
            <person name="Ament-Velasquez S.L."/>
            <person name="Kruys A."/>
            <person name="Hutchinson M.I."/>
            <person name="Powell A.J."/>
            <person name="Barry K."/>
            <person name="Miller A.N."/>
            <person name="Grigoriev I.V."/>
            <person name="Debuchy R."/>
            <person name="Gladieux P."/>
            <person name="Hiltunen Thoren M."/>
            <person name="Johannesson H."/>
        </authorList>
    </citation>
    <scope>NUCLEOTIDE SEQUENCE</scope>
    <source>
        <strain evidence="4">CBS 958.72</strain>
    </source>
</reference>
<feature type="region of interest" description="Disordered" evidence="2">
    <location>
        <begin position="1"/>
        <end position="137"/>
    </location>
</feature>
<reference evidence="4" key="2">
    <citation type="submission" date="2023-06" db="EMBL/GenBank/DDBJ databases">
        <authorList>
            <consortium name="Lawrence Berkeley National Laboratory"/>
            <person name="Haridas S."/>
            <person name="Hensen N."/>
            <person name="Bonometti L."/>
            <person name="Westerberg I."/>
            <person name="Brannstrom I.O."/>
            <person name="Guillou S."/>
            <person name="Cros-Aarteil S."/>
            <person name="Calhoun S."/>
            <person name="Kuo A."/>
            <person name="Mondo S."/>
            <person name="Pangilinan J."/>
            <person name="Riley R."/>
            <person name="Labutti K."/>
            <person name="Andreopoulos B."/>
            <person name="Lipzen A."/>
            <person name="Chen C."/>
            <person name="Yanf M."/>
            <person name="Daum C."/>
            <person name="Ng V."/>
            <person name="Clum A."/>
            <person name="Steindorff A."/>
            <person name="Ohm R."/>
            <person name="Martin F."/>
            <person name="Silar P."/>
            <person name="Natvig D."/>
            <person name="Lalanne C."/>
            <person name="Gautier V."/>
            <person name="Ament-Velasquez S.L."/>
            <person name="Kruys A."/>
            <person name="Hutchinson M.I."/>
            <person name="Powell A.J."/>
            <person name="Barry K."/>
            <person name="Miller A.N."/>
            <person name="Grigoriev I.V."/>
            <person name="Debuchy R."/>
            <person name="Gladieux P."/>
            <person name="Thoren M.H."/>
            <person name="Johannesson H."/>
        </authorList>
    </citation>
    <scope>NUCLEOTIDE SEQUENCE</scope>
    <source>
        <strain evidence="4">CBS 958.72</strain>
    </source>
</reference>